<dbReference type="GO" id="GO:0003677">
    <property type="term" value="F:DNA binding"/>
    <property type="evidence" value="ECO:0007669"/>
    <property type="project" value="UniProtKB-KW"/>
</dbReference>
<dbReference type="SUPFAM" id="SSF46785">
    <property type="entry name" value="Winged helix' DNA-binding domain"/>
    <property type="match status" value="1"/>
</dbReference>
<name>A0ABU4S258_9GAMM</name>
<evidence type="ECO:0000259" key="1">
    <source>
        <dbReference type="Pfam" id="PF07515"/>
    </source>
</evidence>
<feature type="domain" description="Putative conjugal transfer nickase/helicase TraI C-terminal" evidence="1">
    <location>
        <begin position="6"/>
        <end position="70"/>
    </location>
</feature>
<dbReference type="Pfam" id="PF07515">
    <property type="entry name" value="TraI_2_C"/>
    <property type="match status" value="1"/>
</dbReference>
<dbReference type="InterPro" id="IPR011093">
    <property type="entry name" value="TraI_2_C"/>
</dbReference>
<reference evidence="2 3" key="1">
    <citation type="submission" date="2023-11" db="EMBL/GenBank/DDBJ databases">
        <title>Gilvimarinus fulvus sp. nov., isolated from the surface of Kelp.</title>
        <authorList>
            <person name="Sun Y.Y."/>
            <person name="Gong Y."/>
            <person name="Du Z.J."/>
        </authorList>
    </citation>
    <scope>NUCLEOTIDE SEQUENCE [LARGE SCALE GENOMIC DNA]</scope>
    <source>
        <strain evidence="2 3">SDUM040013</strain>
    </source>
</reference>
<keyword evidence="2" id="KW-0238">DNA-binding</keyword>
<dbReference type="Proteomes" id="UP001273505">
    <property type="component" value="Unassembled WGS sequence"/>
</dbReference>
<gene>
    <name evidence="2" type="ORF">SCD92_17785</name>
</gene>
<evidence type="ECO:0000313" key="2">
    <source>
        <dbReference type="EMBL" id="MDX6851233.1"/>
    </source>
</evidence>
<keyword evidence="3" id="KW-1185">Reference proteome</keyword>
<dbReference type="InterPro" id="IPR036390">
    <property type="entry name" value="WH_DNA-bd_sf"/>
</dbReference>
<organism evidence="2 3">
    <name type="scientific">Gilvimarinus gilvus</name>
    <dbReference type="NCBI Taxonomy" id="3058038"/>
    <lineage>
        <taxon>Bacteria</taxon>
        <taxon>Pseudomonadati</taxon>
        <taxon>Pseudomonadota</taxon>
        <taxon>Gammaproteobacteria</taxon>
        <taxon>Cellvibrionales</taxon>
        <taxon>Cellvibrionaceae</taxon>
        <taxon>Gilvimarinus</taxon>
    </lineage>
</organism>
<dbReference type="EMBL" id="JAXAFO010000044">
    <property type="protein sequence ID" value="MDX6851233.1"/>
    <property type="molecule type" value="Genomic_DNA"/>
</dbReference>
<evidence type="ECO:0000313" key="3">
    <source>
        <dbReference type="Proteomes" id="UP001273505"/>
    </source>
</evidence>
<sequence>MGQTIDETFISWLQGAVANDTVVIGAHDSPVHLDKGGLFLESPAVFKMYMPNRWLDAQHEFLSLGLHARCPVEKGNFHGRHLNATKHGTLSVRVHKVGVVIPFHNLEKVLPNLPAHLVRNEVPQWA</sequence>
<dbReference type="RefSeq" id="WP_302724154.1">
    <property type="nucleotide sequence ID" value="NZ_JAULRU010000742.1"/>
</dbReference>
<comment type="caution">
    <text evidence="2">The sequence shown here is derived from an EMBL/GenBank/DDBJ whole genome shotgun (WGS) entry which is preliminary data.</text>
</comment>
<protein>
    <submittedName>
        <fullName evidence="2">DNA-binding domain-containing protein</fullName>
    </submittedName>
</protein>
<proteinExistence type="predicted"/>
<accession>A0ABU4S258</accession>